<dbReference type="PANTHER" id="PTHR15722:SF2">
    <property type="entry name" value="INTRAFLAGELLAR TRANSPORT PROTEIN 172 HOMOLOG"/>
    <property type="match status" value="1"/>
</dbReference>
<evidence type="ECO:0000256" key="3">
    <source>
        <dbReference type="ARBA" id="ARBA00022737"/>
    </source>
</evidence>
<dbReference type="Proteomes" id="UP000267606">
    <property type="component" value="Unassembled WGS sequence"/>
</dbReference>
<reference evidence="6 7" key="2">
    <citation type="submission" date="2018-11" db="EMBL/GenBank/DDBJ databases">
        <authorList>
            <consortium name="Pathogen Informatics"/>
        </authorList>
    </citation>
    <scope>NUCLEOTIDE SEQUENCE [LARGE SCALE GENOMIC DNA]</scope>
</reference>
<dbReference type="WBParaSite" id="OFLC_0000694201-mRNA-1">
    <property type="protein sequence ID" value="OFLC_0000694201-mRNA-1"/>
    <property type="gene ID" value="OFLC_0000694201"/>
</dbReference>
<keyword evidence="3" id="KW-0677">Repeat</keyword>
<proteinExistence type="predicted"/>
<dbReference type="PANTHER" id="PTHR15722">
    <property type="entry name" value="IFT140/172-RELATED"/>
    <property type="match status" value="1"/>
</dbReference>
<accession>A0A183HHI1</accession>
<keyword evidence="2" id="KW-0853">WD repeat</keyword>
<dbReference type="GO" id="GO:0042073">
    <property type="term" value="P:intraciliary transport"/>
    <property type="evidence" value="ECO:0007669"/>
    <property type="project" value="TreeGrafter"/>
</dbReference>
<evidence type="ECO:0000256" key="4">
    <source>
        <dbReference type="ARBA" id="ARBA00023069"/>
    </source>
</evidence>
<keyword evidence="5" id="KW-0966">Cell projection</keyword>
<organism evidence="8">
    <name type="scientific">Onchocerca flexuosa</name>
    <dbReference type="NCBI Taxonomy" id="387005"/>
    <lineage>
        <taxon>Eukaryota</taxon>
        <taxon>Metazoa</taxon>
        <taxon>Ecdysozoa</taxon>
        <taxon>Nematoda</taxon>
        <taxon>Chromadorea</taxon>
        <taxon>Rhabditida</taxon>
        <taxon>Spirurina</taxon>
        <taxon>Spiruromorpha</taxon>
        <taxon>Filarioidea</taxon>
        <taxon>Onchocercidae</taxon>
        <taxon>Onchocerca</taxon>
    </lineage>
</organism>
<comment type="subcellular location">
    <subcellularLocation>
        <location evidence="1">Cell projection</location>
        <location evidence="1">Cilium</location>
    </subcellularLocation>
</comment>
<reference evidence="8" key="1">
    <citation type="submission" date="2016-06" db="UniProtKB">
        <authorList>
            <consortium name="WormBaseParasite"/>
        </authorList>
    </citation>
    <scope>IDENTIFICATION</scope>
</reference>
<evidence type="ECO:0000313" key="7">
    <source>
        <dbReference type="Proteomes" id="UP000267606"/>
    </source>
</evidence>
<gene>
    <name evidence="6" type="ORF">OFLC_LOCUS6942</name>
</gene>
<evidence type="ECO:0000313" key="6">
    <source>
        <dbReference type="EMBL" id="VDO48584.1"/>
    </source>
</evidence>
<dbReference type="GO" id="GO:0005930">
    <property type="term" value="C:axoneme"/>
    <property type="evidence" value="ECO:0007669"/>
    <property type="project" value="TreeGrafter"/>
</dbReference>
<dbReference type="GO" id="GO:0030992">
    <property type="term" value="C:intraciliary transport particle B"/>
    <property type="evidence" value="ECO:0007669"/>
    <property type="project" value="TreeGrafter"/>
</dbReference>
<name>A0A183HHI1_9BILA</name>
<keyword evidence="7" id="KW-1185">Reference proteome</keyword>
<sequence>MAIEQKNFPSAESCLLRANRPEIILRYYKESGMWQDAIRIARDYMPTELQHLEEEFDEVQLKSGAKGVLSFIAQARDWESQGEYVRAIQCYLKVKDSEKTDVDLIVDALKRAADLATKFLSDDETSSILDEITETFIHLKRYDYCTLLYNNK</sequence>
<protein>
    <submittedName>
        <fullName evidence="8">Intraflagellar transport protein 172 homolog</fullName>
    </submittedName>
</protein>
<evidence type="ECO:0000256" key="5">
    <source>
        <dbReference type="ARBA" id="ARBA00023273"/>
    </source>
</evidence>
<dbReference type="EMBL" id="UZAJ01006924">
    <property type="protein sequence ID" value="VDO48584.1"/>
    <property type="molecule type" value="Genomic_DNA"/>
</dbReference>
<evidence type="ECO:0000313" key="8">
    <source>
        <dbReference type="WBParaSite" id="OFLC_0000694201-mRNA-1"/>
    </source>
</evidence>
<evidence type="ECO:0000256" key="1">
    <source>
        <dbReference type="ARBA" id="ARBA00004138"/>
    </source>
</evidence>
<dbReference type="GO" id="GO:0036064">
    <property type="term" value="C:ciliary basal body"/>
    <property type="evidence" value="ECO:0007669"/>
    <property type="project" value="TreeGrafter"/>
</dbReference>
<dbReference type="STRING" id="387005.A0A183HHI1"/>
<dbReference type="AlphaFoldDB" id="A0A183HHI1"/>
<evidence type="ECO:0000256" key="2">
    <source>
        <dbReference type="ARBA" id="ARBA00022574"/>
    </source>
</evidence>
<keyword evidence="4" id="KW-0969">Cilium</keyword>